<dbReference type="Proteomes" id="UP000011885">
    <property type="component" value="Unassembled WGS sequence"/>
</dbReference>
<evidence type="ECO:0000313" key="2">
    <source>
        <dbReference type="EMBL" id="EMI54703.1"/>
    </source>
</evidence>
<sequence>MQGKIHGILGPDPNGKGEPIPHWKNAGPPFGNSNSPGPVQTPALGKAAPK</sequence>
<protein>
    <submittedName>
        <fullName evidence="2">Uncharacterized protein</fullName>
    </submittedName>
</protein>
<gene>
    <name evidence="2" type="ORF">RSSM_03819</name>
</gene>
<accession>M5UFF2</accession>
<keyword evidence="3" id="KW-1185">Reference proteome</keyword>
<name>M5UFF2_9BACT</name>
<evidence type="ECO:0000256" key="1">
    <source>
        <dbReference type="SAM" id="MobiDB-lite"/>
    </source>
</evidence>
<feature type="compositionally biased region" description="Low complexity" evidence="1">
    <location>
        <begin position="27"/>
        <end position="38"/>
    </location>
</feature>
<dbReference type="EMBL" id="ANOH01000263">
    <property type="protein sequence ID" value="EMI54703.1"/>
    <property type="molecule type" value="Genomic_DNA"/>
</dbReference>
<feature type="region of interest" description="Disordered" evidence="1">
    <location>
        <begin position="1"/>
        <end position="50"/>
    </location>
</feature>
<proteinExistence type="predicted"/>
<organism evidence="2 3">
    <name type="scientific">Rhodopirellula sallentina SM41</name>
    <dbReference type="NCBI Taxonomy" id="1263870"/>
    <lineage>
        <taxon>Bacteria</taxon>
        <taxon>Pseudomonadati</taxon>
        <taxon>Planctomycetota</taxon>
        <taxon>Planctomycetia</taxon>
        <taxon>Pirellulales</taxon>
        <taxon>Pirellulaceae</taxon>
        <taxon>Rhodopirellula</taxon>
    </lineage>
</organism>
<comment type="caution">
    <text evidence="2">The sequence shown here is derived from an EMBL/GenBank/DDBJ whole genome shotgun (WGS) entry which is preliminary data.</text>
</comment>
<dbReference type="AlphaFoldDB" id="M5UFF2"/>
<dbReference type="PATRIC" id="fig|1263870.3.peg.4050"/>
<reference evidence="2 3" key="1">
    <citation type="journal article" date="2013" name="Mar. Genomics">
        <title>Expression of sulfatases in Rhodopirellula baltica and the diversity of sulfatases in the genus Rhodopirellula.</title>
        <authorList>
            <person name="Wegner C.E."/>
            <person name="Richter-Heitmann T."/>
            <person name="Klindworth A."/>
            <person name="Klockow C."/>
            <person name="Richter M."/>
            <person name="Achstetter T."/>
            <person name="Glockner F.O."/>
            <person name="Harder J."/>
        </authorList>
    </citation>
    <scope>NUCLEOTIDE SEQUENCE [LARGE SCALE GENOMIC DNA]</scope>
    <source>
        <strain evidence="2 3">SM41</strain>
    </source>
</reference>
<evidence type="ECO:0000313" key="3">
    <source>
        <dbReference type="Proteomes" id="UP000011885"/>
    </source>
</evidence>